<name>A0ABU9YC66_9SPHN</name>
<dbReference type="EMBL" id="JBDIME010000047">
    <property type="protein sequence ID" value="MEN2793405.1"/>
    <property type="molecule type" value="Genomic_DNA"/>
</dbReference>
<dbReference type="Proteomes" id="UP001419910">
    <property type="component" value="Unassembled WGS sequence"/>
</dbReference>
<keyword evidence="2" id="KW-1185">Reference proteome</keyword>
<organism evidence="1 2">
    <name type="scientific">Sphingomonas oligophenolica</name>
    <dbReference type="NCBI Taxonomy" id="301154"/>
    <lineage>
        <taxon>Bacteria</taxon>
        <taxon>Pseudomonadati</taxon>
        <taxon>Pseudomonadota</taxon>
        <taxon>Alphaproteobacteria</taxon>
        <taxon>Sphingomonadales</taxon>
        <taxon>Sphingomonadaceae</taxon>
        <taxon>Sphingomonas</taxon>
    </lineage>
</organism>
<proteinExistence type="predicted"/>
<evidence type="ECO:0000313" key="2">
    <source>
        <dbReference type="Proteomes" id="UP001419910"/>
    </source>
</evidence>
<protein>
    <recommendedName>
        <fullName evidence="3">Fe2OG dioxygenase domain-containing protein</fullName>
    </recommendedName>
</protein>
<accession>A0ABU9YC66</accession>
<reference evidence="1 2" key="1">
    <citation type="submission" date="2024-05" db="EMBL/GenBank/DDBJ databases">
        <authorList>
            <person name="Liu Q."/>
            <person name="Xin Y.-H."/>
        </authorList>
    </citation>
    <scope>NUCLEOTIDE SEQUENCE [LARGE SCALE GENOMIC DNA]</scope>
    <source>
        <strain evidence="1 2">CGMCC 1.10181</strain>
    </source>
</reference>
<evidence type="ECO:0008006" key="3">
    <source>
        <dbReference type="Google" id="ProtNLM"/>
    </source>
</evidence>
<gene>
    <name evidence="1" type="ORF">ABC974_27550</name>
</gene>
<sequence>MTETEQYRAQGHVALSGLFPPQILNGLYEAMRNDLGLSQAGARKFVARGPLLTKDAIEVYAMQYPPMLTFLWGLTPRIALATGCELLPTYAYFRLYQQGDVCRVHTDRPACEHSLSLTIAYGDDKPWALSVATVSDPEPQPVVRDDFGDTPFGSVAMLPGDGVLYQGIHHRHGRLNPNPNQWSAHLFLHWVDRNGRYRDQAFDRPAIERAQRGG</sequence>
<evidence type="ECO:0000313" key="1">
    <source>
        <dbReference type="EMBL" id="MEN2793405.1"/>
    </source>
</evidence>
<dbReference type="RefSeq" id="WP_343892374.1">
    <property type="nucleotide sequence ID" value="NZ_BAAAEH010000058.1"/>
</dbReference>
<comment type="caution">
    <text evidence="1">The sequence shown here is derived from an EMBL/GenBank/DDBJ whole genome shotgun (WGS) entry which is preliminary data.</text>
</comment>